<proteinExistence type="predicted"/>
<evidence type="ECO:0000313" key="3">
    <source>
        <dbReference type="Proteomes" id="UP000233551"/>
    </source>
</evidence>
<evidence type="ECO:0000256" key="1">
    <source>
        <dbReference type="SAM" id="MobiDB-lite"/>
    </source>
</evidence>
<sequence length="224" mass="24198">LTDRCEDESGEGGEDDPSVLRDQLPHPRQRPPHGDGLREESDVDLLLRQIPPAAAGKQRPGKMQQSSELLEELGILLISYETFLERLRDVLHDGSVDGQGAATGSEQPTPSVQAMRRRGDDGAGGEVPAARGGGGRLGEEGDGVVERGKIDLAILLCTKSIARHELLLFQAASEETVHQLSPMMSGGVPSCRGDVTVWLRSCSMGWGVDRRLVNIQNFTCILRV</sequence>
<protein>
    <submittedName>
        <fullName evidence="2">Uncharacterized protein</fullName>
    </submittedName>
</protein>
<dbReference type="EMBL" id="PGOL01000105">
    <property type="protein sequence ID" value="PKI77140.1"/>
    <property type="molecule type" value="Genomic_DNA"/>
</dbReference>
<feature type="compositionally biased region" description="Acidic residues" evidence="1">
    <location>
        <begin position="1"/>
        <end position="17"/>
    </location>
</feature>
<keyword evidence="3" id="KW-1185">Reference proteome</keyword>
<name>A0A2I0L911_PUNGR</name>
<organism evidence="2 3">
    <name type="scientific">Punica granatum</name>
    <name type="common">Pomegranate</name>
    <dbReference type="NCBI Taxonomy" id="22663"/>
    <lineage>
        <taxon>Eukaryota</taxon>
        <taxon>Viridiplantae</taxon>
        <taxon>Streptophyta</taxon>
        <taxon>Embryophyta</taxon>
        <taxon>Tracheophyta</taxon>
        <taxon>Spermatophyta</taxon>
        <taxon>Magnoliopsida</taxon>
        <taxon>eudicotyledons</taxon>
        <taxon>Gunneridae</taxon>
        <taxon>Pentapetalae</taxon>
        <taxon>rosids</taxon>
        <taxon>malvids</taxon>
        <taxon>Myrtales</taxon>
        <taxon>Lythraceae</taxon>
        <taxon>Punica</taxon>
    </lineage>
</organism>
<dbReference type="Proteomes" id="UP000233551">
    <property type="component" value="Unassembled WGS sequence"/>
</dbReference>
<comment type="caution">
    <text evidence="2">The sequence shown here is derived from an EMBL/GenBank/DDBJ whole genome shotgun (WGS) entry which is preliminary data.</text>
</comment>
<evidence type="ECO:0000313" key="2">
    <source>
        <dbReference type="EMBL" id="PKI77140.1"/>
    </source>
</evidence>
<feature type="region of interest" description="Disordered" evidence="1">
    <location>
        <begin position="97"/>
        <end position="140"/>
    </location>
</feature>
<accession>A0A2I0L911</accession>
<dbReference type="AlphaFoldDB" id="A0A2I0L911"/>
<feature type="region of interest" description="Disordered" evidence="1">
    <location>
        <begin position="1"/>
        <end position="44"/>
    </location>
</feature>
<feature type="compositionally biased region" description="Polar residues" evidence="1">
    <location>
        <begin position="102"/>
        <end position="112"/>
    </location>
</feature>
<reference evidence="2 3" key="1">
    <citation type="submission" date="2017-11" db="EMBL/GenBank/DDBJ databases">
        <title>De-novo sequencing of pomegranate (Punica granatum L.) genome.</title>
        <authorList>
            <person name="Akparov Z."/>
            <person name="Amiraslanov A."/>
            <person name="Hajiyeva S."/>
            <person name="Abbasov M."/>
            <person name="Kaur K."/>
            <person name="Hamwieh A."/>
            <person name="Solovyev V."/>
            <person name="Salamov A."/>
            <person name="Braich B."/>
            <person name="Kosarev P."/>
            <person name="Mahmoud A."/>
            <person name="Hajiyev E."/>
            <person name="Babayeva S."/>
            <person name="Izzatullayeva V."/>
            <person name="Mammadov A."/>
            <person name="Mammadov A."/>
            <person name="Sharifova S."/>
            <person name="Ojaghi J."/>
            <person name="Eynullazada K."/>
            <person name="Bayramov B."/>
            <person name="Abdulazimova A."/>
            <person name="Shahmuradov I."/>
        </authorList>
    </citation>
    <scope>NUCLEOTIDE SEQUENCE [LARGE SCALE GENOMIC DNA]</scope>
    <source>
        <strain evidence="3">cv. AG2017</strain>
        <tissue evidence="2">Leaf</tissue>
    </source>
</reference>
<feature type="non-terminal residue" evidence="2">
    <location>
        <position position="1"/>
    </location>
</feature>
<gene>
    <name evidence="2" type="ORF">CRG98_002643</name>
</gene>